<name>A0ACC6A1W6_9BACI</name>
<accession>A0ACC6A1W6</accession>
<evidence type="ECO:0000313" key="1">
    <source>
        <dbReference type="EMBL" id="MCM3734348.1"/>
    </source>
</evidence>
<sequence>MAQIGIEEELMLAYQNGDKRAGGKLYILIKPALYTFLYRFNRDEQLSQDLVQDTFLTLERKKQMYDVEKGKVKTYLFQIAYRLMINKLNRRKKWRSLLPFLIPIEEKAISKEDRFTIREAILKVPEEQRAVLILSYYHDMPHKEIADVLCIPIGTVKSRLHHGIKKLKQLLEVDDIERKSL</sequence>
<protein>
    <submittedName>
        <fullName evidence="1">RNA polymerase sigma factor</fullName>
    </submittedName>
</protein>
<comment type="caution">
    <text evidence="1">The sequence shown here is derived from an EMBL/GenBank/DDBJ whole genome shotgun (WGS) entry which is preliminary data.</text>
</comment>
<organism evidence="1 2">
    <name type="scientific">Bacillus cytotoxicus</name>
    <dbReference type="NCBI Taxonomy" id="580165"/>
    <lineage>
        <taxon>Bacteria</taxon>
        <taxon>Bacillati</taxon>
        <taxon>Bacillota</taxon>
        <taxon>Bacilli</taxon>
        <taxon>Bacillales</taxon>
        <taxon>Bacillaceae</taxon>
        <taxon>Bacillus</taxon>
        <taxon>Bacillus cereus group</taxon>
    </lineage>
</organism>
<reference evidence="1" key="1">
    <citation type="submission" date="2022-05" db="EMBL/GenBank/DDBJ databases">
        <title>Comparative Genomics of Spacecraft Associated Microbes.</title>
        <authorList>
            <person name="Tran M.T."/>
            <person name="Wright A."/>
            <person name="Seuylemezian A."/>
            <person name="Eisen J."/>
            <person name="Coil D."/>
        </authorList>
    </citation>
    <scope>NUCLEOTIDE SEQUENCE</scope>
    <source>
        <strain evidence="1">FAIRING 10M-2.2</strain>
    </source>
</reference>
<dbReference type="Proteomes" id="UP001202289">
    <property type="component" value="Unassembled WGS sequence"/>
</dbReference>
<gene>
    <name evidence="1" type="ORF">M3215_00465</name>
</gene>
<proteinExistence type="predicted"/>
<keyword evidence="2" id="KW-1185">Reference proteome</keyword>
<dbReference type="EMBL" id="JAMBOP010000001">
    <property type="protein sequence ID" value="MCM3734348.1"/>
    <property type="molecule type" value="Genomic_DNA"/>
</dbReference>
<evidence type="ECO:0000313" key="2">
    <source>
        <dbReference type="Proteomes" id="UP001202289"/>
    </source>
</evidence>